<name>A0A6G8QDF2_9ACTN</name>
<evidence type="ECO:0000259" key="6">
    <source>
        <dbReference type="Pfam" id="PF07732"/>
    </source>
</evidence>
<dbReference type="PANTHER" id="PTHR11709">
    <property type="entry name" value="MULTI-COPPER OXIDASE"/>
    <property type="match status" value="1"/>
</dbReference>
<protein>
    <submittedName>
        <fullName evidence="7">Multicopper oxidase domain-containing protein</fullName>
    </submittedName>
</protein>
<dbReference type="InterPro" id="IPR011706">
    <property type="entry name" value="Cu-oxidase_C"/>
</dbReference>
<evidence type="ECO:0000256" key="3">
    <source>
        <dbReference type="ARBA" id="ARBA00023008"/>
    </source>
</evidence>
<dbReference type="GO" id="GO:0005507">
    <property type="term" value="F:copper ion binding"/>
    <property type="evidence" value="ECO:0007669"/>
    <property type="project" value="InterPro"/>
</dbReference>
<keyword evidence="8" id="KW-1185">Reference proteome</keyword>
<organism evidence="7 8">
    <name type="scientific">Rubrobacter tropicus</name>
    <dbReference type="NCBI Taxonomy" id="2653851"/>
    <lineage>
        <taxon>Bacteria</taxon>
        <taxon>Bacillati</taxon>
        <taxon>Actinomycetota</taxon>
        <taxon>Rubrobacteria</taxon>
        <taxon>Rubrobacterales</taxon>
        <taxon>Rubrobacteraceae</taxon>
        <taxon>Rubrobacter</taxon>
    </lineage>
</organism>
<dbReference type="SUPFAM" id="SSF49503">
    <property type="entry name" value="Cupredoxins"/>
    <property type="match status" value="3"/>
</dbReference>
<gene>
    <name evidence="7" type="ORF">GBA63_18925</name>
</gene>
<dbReference type="GO" id="GO:0016491">
    <property type="term" value="F:oxidoreductase activity"/>
    <property type="evidence" value="ECO:0007669"/>
    <property type="project" value="UniProtKB-KW"/>
</dbReference>
<keyword evidence="2" id="KW-0560">Oxidoreductase</keyword>
<keyword evidence="3" id="KW-0186">Copper</keyword>
<feature type="domain" description="Plastocyanin-like" evidence="6">
    <location>
        <begin position="66"/>
        <end position="170"/>
    </location>
</feature>
<reference evidence="7 8" key="1">
    <citation type="submission" date="2019-10" db="EMBL/GenBank/DDBJ databases">
        <title>Rubrobacter sp nov SCSIO 52090 isolated from a deep-sea sediment in the South China Sea.</title>
        <authorList>
            <person name="Chen R.W."/>
        </authorList>
    </citation>
    <scope>NUCLEOTIDE SEQUENCE [LARGE SCALE GENOMIC DNA]</scope>
    <source>
        <strain evidence="7 8">SCSIO 52909</strain>
    </source>
</reference>
<dbReference type="PROSITE" id="PS00079">
    <property type="entry name" value="MULTICOPPER_OXIDASE1"/>
    <property type="match status" value="1"/>
</dbReference>
<proteinExistence type="predicted"/>
<dbReference type="InterPro" id="IPR045087">
    <property type="entry name" value="Cu-oxidase_fam"/>
</dbReference>
<dbReference type="InterPro" id="IPR001117">
    <property type="entry name" value="Cu-oxidase_2nd"/>
</dbReference>
<dbReference type="CDD" id="cd13896">
    <property type="entry name" value="CuRO_3_CopA"/>
    <property type="match status" value="1"/>
</dbReference>
<dbReference type="Pfam" id="PF07731">
    <property type="entry name" value="Cu-oxidase_2"/>
    <property type="match status" value="1"/>
</dbReference>
<dbReference type="InterPro" id="IPR033138">
    <property type="entry name" value="Cu_oxidase_CS"/>
</dbReference>
<evidence type="ECO:0000313" key="7">
    <source>
        <dbReference type="EMBL" id="QIN84483.1"/>
    </source>
</evidence>
<feature type="domain" description="Plastocyanin-like" evidence="4">
    <location>
        <begin position="179"/>
        <end position="336"/>
    </location>
</feature>
<evidence type="ECO:0000256" key="1">
    <source>
        <dbReference type="ARBA" id="ARBA00022723"/>
    </source>
</evidence>
<dbReference type="Proteomes" id="UP000501452">
    <property type="component" value="Chromosome"/>
</dbReference>
<dbReference type="Pfam" id="PF00394">
    <property type="entry name" value="Cu-oxidase"/>
    <property type="match status" value="1"/>
</dbReference>
<dbReference type="PANTHER" id="PTHR11709:SF394">
    <property type="entry name" value="FI03373P-RELATED"/>
    <property type="match status" value="1"/>
</dbReference>
<dbReference type="PROSITE" id="PS51257">
    <property type="entry name" value="PROKAR_LIPOPROTEIN"/>
    <property type="match status" value="1"/>
</dbReference>
<dbReference type="KEGG" id="rub:GBA63_18925"/>
<dbReference type="EMBL" id="CP045119">
    <property type="protein sequence ID" value="QIN84483.1"/>
    <property type="molecule type" value="Genomic_DNA"/>
</dbReference>
<sequence length="490" mass="53479">MRENSARRSGLTRLDFLGLAGLGTGALVLGGCSALSSTRQNPPTARSTYKVAEYVLEASVLKLNLGGPSVETWGYGEGLPGPEIRLQQGETLRVRLRNRLPEGTSVHWHGVPLPNGMDGVPGVTQDPVAAGESFTYEFRADDPGTYMYHSHSGLQLDRGLYGPLIVEPENETLSYDREYVLTIDDWLDGVDGVPEDTYEKLRAGEGEMAGMEGMSGMGGTGGAEPEPDVKYPVYLINGKPPEEPEELEVGRGDTVRLRLVNPSSATIYRVALAGHRMTVTHTDGQPVEPVETDALRVGMGERYDVIVKAANPGVWQLAARAEGTRKMARAVLRYEGTNGPQPPPDLEPRELGSEMLSYNALRSAPGIDGVEAGSPDRVVPITLRGDEETYVWTINGQAFPDADPIEAGRGERVRFEMENTTMMPHPMHLHGHFFRVDNGTGRGPIKDTVLVDPKQRLAFDWLADNPGDWAFHCHQAYHQEGGMMRVVKVA</sequence>
<dbReference type="CDD" id="cd13861">
    <property type="entry name" value="CuRO_1_CumA_like"/>
    <property type="match status" value="1"/>
</dbReference>
<dbReference type="PROSITE" id="PS00080">
    <property type="entry name" value="MULTICOPPER_OXIDASE2"/>
    <property type="match status" value="1"/>
</dbReference>
<dbReference type="InterPro" id="IPR011707">
    <property type="entry name" value="Cu-oxidase-like_N"/>
</dbReference>
<dbReference type="Pfam" id="PF07732">
    <property type="entry name" value="Cu-oxidase_3"/>
    <property type="match status" value="1"/>
</dbReference>
<dbReference type="Gene3D" id="2.60.40.420">
    <property type="entry name" value="Cupredoxins - blue copper proteins"/>
    <property type="match status" value="2"/>
</dbReference>
<accession>A0A6G8QDF2</accession>
<dbReference type="InterPro" id="IPR008972">
    <property type="entry name" value="Cupredoxin"/>
</dbReference>
<keyword evidence="1" id="KW-0479">Metal-binding</keyword>
<dbReference type="InterPro" id="IPR034279">
    <property type="entry name" value="CuRO_3_CopA"/>
</dbReference>
<dbReference type="AlphaFoldDB" id="A0A6G8QDF2"/>
<evidence type="ECO:0000313" key="8">
    <source>
        <dbReference type="Proteomes" id="UP000501452"/>
    </source>
</evidence>
<dbReference type="InterPro" id="IPR002355">
    <property type="entry name" value="Cu_oxidase_Cu_BS"/>
</dbReference>
<evidence type="ECO:0000256" key="2">
    <source>
        <dbReference type="ARBA" id="ARBA00023002"/>
    </source>
</evidence>
<feature type="domain" description="Plastocyanin-like" evidence="5">
    <location>
        <begin position="379"/>
        <end position="489"/>
    </location>
</feature>
<evidence type="ECO:0000259" key="4">
    <source>
        <dbReference type="Pfam" id="PF00394"/>
    </source>
</evidence>
<evidence type="ECO:0000259" key="5">
    <source>
        <dbReference type="Pfam" id="PF07731"/>
    </source>
</evidence>